<sequence length="275" mass="30302">MTRYHRASLILLFLGTTYLLRAETSSSRDVRLSSKDAEGTRFTKDTVQNVTTVVGQTALLPCRVKNLRERTVSWMRKRDLHILTSMSFTYTSDARFAVQHPQDSEIWDLTIKYVQPRDAGVYECQVNTEPKIHLAVSLNILDVAAKIWGPQEVYVKKGSTISLTCTVNAQDVPPGNLTWYHAGSVIDFDGPRGGVSLETEKTKSGTTSKLLVTRALLKDSGNYTCFSNRAVPTSVTVHVLNGEHPAAMQHGSTGHPDSALTLIALLAILTTINLD</sequence>
<dbReference type="PANTHER" id="PTHR23279">
    <property type="entry name" value="DEFECTIVE PROBOSCIS EXTENSION RESPONSE DPR -RELATED"/>
    <property type="match status" value="1"/>
</dbReference>
<dbReference type="InterPro" id="IPR036179">
    <property type="entry name" value="Ig-like_dom_sf"/>
</dbReference>
<dbReference type="InterPro" id="IPR003599">
    <property type="entry name" value="Ig_sub"/>
</dbReference>
<dbReference type="Proteomes" id="UP000694920">
    <property type="component" value="Unplaced"/>
</dbReference>
<keyword evidence="1" id="KW-0732">Signal</keyword>
<dbReference type="InterPro" id="IPR013783">
    <property type="entry name" value="Ig-like_fold"/>
</dbReference>
<dbReference type="SUPFAM" id="SSF48726">
    <property type="entry name" value="Immunoglobulin"/>
    <property type="match status" value="2"/>
</dbReference>
<dbReference type="InterPro" id="IPR037448">
    <property type="entry name" value="Zig-8"/>
</dbReference>
<keyword evidence="3" id="KW-1185">Reference proteome</keyword>
<dbReference type="AlphaFoldDB" id="A0AAJ7C7E6"/>
<dbReference type="InterPro" id="IPR003598">
    <property type="entry name" value="Ig_sub2"/>
</dbReference>
<evidence type="ECO:0000256" key="1">
    <source>
        <dbReference type="SAM" id="SignalP"/>
    </source>
</evidence>
<dbReference type="Pfam" id="PF07686">
    <property type="entry name" value="V-set"/>
    <property type="match status" value="1"/>
</dbReference>
<dbReference type="GO" id="GO:0050808">
    <property type="term" value="P:synapse organization"/>
    <property type="evidence" value="ECO:0007669"/>
    <property type="project" value="TreeGrafter"/>
</dbReference>
<feature type="signal peptide" evidence="1">
    <location>
        <begin position="1"/>
        <end position="22"/>
    </location>
</feature>
<dbReference type="GeneID" id="107271756"/>
<feature type="domain" description="Ig-like" evidence="2">
    <location>
        <begin position="40"/>
        <end position="127"/>
    </location>
</feature>
<proteinExistence type="predicted"/>
<evidence type="ECO:0000313" key="4">
    <source>
        <dbReference type="RefSeq" id="XP_015603619.1"/>
    </source>
</evidence>
<evidence type="ECO:0000259" key="2">
    <source>
        <dbReference type="PROSITE" id="PS50835"/>
    </source>
</evidence>
<dbReference type="PANTHER" id="PTHR23279:SF6">
    <property type="entry name" value="DEFECTIVE PROBOSCIS EXTENSION RESPONSE 7, ISOFORM F"/>
    <property type="match status" value="1"/>
</dbReference>
<reference evidence="4" key="1">
    <citation type="submission" date="2025-08" db="UniProtKB">
        <authorList>
            <consortium name="RefSeq"/>
        </authorList>
    </citation>
    <scope>IDENTIFICATION</scope>
</reference>
<feature type="chain" id="PRO_5042525112" evidence="1">
    <location>
        <begin position="23"/>
        <end position="275"/>
    </location>
</feature>
<name>A0AAJ7C7E6_CEPCN</name>
<dbReference type="SMART" id="SM00409">
    <property type="entry name" value="IG"/>
    <property type="match status" value="2"/>
</dbReference>
<dbReference type="InterPro" id="IPR007110">
    <property type="entry name" value="Ig-like_dom"/>
</dbReference>
<organism evidence="3 4">
    <name type="scientific">Cephus cinctus</name>
    <name type="common">Wheat stem sawfly</name>
    <dbReference type="NCBI Taxonomy" id="211228"/>
    <lineage>
        <taxon>Eukaryota</taxon>
        <taxon>Metazoa</taxon>
        <taxon>Ecdysozoa</taxon>
        <taxon>Arthropoda</taxon>
        <taxon>Hexapoda</taxon>
        <taxon>Insecta</taxon>
        <taxon>Pterygota</taxon>
        <taxon>Neoptera</taxon>
        <taxon>Endopterygota</taxon>
        <taxon>Hymenoptera</taxon>
        <taxon>Cephoidea</taxon>
        <taxon>Cephidae</taxon>
        <taxon>Cephus</taxon>
    </lineage>
</organism>
<dbReference type="GO" id="GO:0032589">
    <property type="term" value="C:neuron projection membrane"/>
    <property type="evidence" value="ECO:0007669"/>
    <property type="project" value="TreeGrafter"/>
</dbReference>
<dbReference type="RefSeq" id="XP_015603619.1">
    <property type="nucleotide sequence ID" value="XM_015748133.2"/>
</dbReference>
<dbReference type="FunFam" id="2.60.40.10:FF:000129">
    <property type="entry name" value="CLUMA_CG018772, isoform A"/>
    <property type="match status" value="1"/>
</dbReference>
<dbReference type="PROSITE" id="PS50835">
    <property type="entry name" value="IG_LIKE"/>
    <property type="match status" value="2"/>
</dbReference>
<feature type="domain" description="Ig-like" evidence="2">
    <location>
        <begin position="130"/>
        <end position="236"/>
    </location>
</feature>
<dbReference type="SMART" id="SM00406">
    <property type="entry name" value="IGv"/>
    <property type="match status" value="2"/>
</dbReference>
<dbReference type="SMART" id="SM00408">
    <property type="entry name" value="IGc2"/>
    <property type="match status" value="2"/>
</dbReference>
<accession>A0AAJ7C7E6</accession>
<dbReference type="Pfam" id="PF13927">
    <property type="entry name" value="Ig_3"/>
    <property type="match status" value="1"/>
</dbReference>
<protein>
    <submittedName>
        <fullName evidence="4">Hemicentin-2</fullName>
    </submittedName>
</protein>
<dbReference type="InterPro" id="IPR013106">
    <property type="entry name" value="Ig_V-set"/>
</dbReference>
<gene>
    <name evidence="4" type="primary">LOC107271756</name>
</gene>
<evidence type="ECO:0000313" key="3">
    <source>
        <dbReference type="Proteomes" id="UP000694920"/>
    </source>
</evidence>
<dbReference type="KEGG" id="ccin:107271756"/>
<dbReference type="Gene3D" id="2.60.40.10">
    <property type="entry name" value="Immunoglobulins"/>
    <property type="match status" value="2"/>
</dbReference>